<protein>
    <submittedName>
        <fullName evidence="2">Uncharacterized protein</fullName>
    </submittedName>
</protein>
<name>A0A816HVM7_ADIRI</name>
<reference evidence="2" key="1">
    <citation type="submission" date="2021-02" db="EMBL/GenBank/DDBJ databases">
        <authorList>
            <person name="Nowell W R."/>
        </authorList>
    </citation>
    <scope>NUCLEOTIDE SEQUENCE</scope>
</reference>
<feature type="region of interest" description="Disordered" evidence="1">
    <location>
        <begin position="1"/>
        <end position="104"/>
    </location>
</feature>
<feature type="non-terminal residue" evidence="2">
    <location>
        <position position="104"/>
    </location>
</feature>
<feature type="non-terminal residue" evidence="2">
    <location>
        <position position="1"/>
    </location>
</feature>
<evidence type="ECO:0000313" key="2">
    <source>
        <dbReference type="EMBL" id="CAF1692040.1"/>
    </source>
</evidence>
<keyword evidence="3" id="KW-1185">Reference proteome</keyword>
<evidence type="ECO:0000256" key="1">
    <source>
        <dbReference type="SAM" id="MobiDB-lite"/>
    </source>
</evidence>
<proteinExistence type="predicted"/>
<evidence type="ECO:0000313" key="3">
    <source>
        <dbReference type="Proteomes" id="UP000663828"/>
    </source>
</evidence>
<feature type="compositionally biased region" description="Low complexity" evidence="1">
    <location>
        <begin position="87"/>
        <end position="104"/>
    </location>
</feature>
<dbReference type="AlphaFoldDB" id="A0A816HVM7"/>
<feature type="compositionally biased region" description="Basic and acidic residues" evidence="1">
    <location>
        <begin position="62"/>
        <end position="76"/>
    </location>
</feature>
<dbReference type="EMBL" id="CAJNOR010022445">
    <property type="protein sequence ID" value="CAF1692040.1"/>
    <property type="molecule type" value="Genomic_DNA"/>
</dbReference>
<organism evidence="2 3">
    <name type="scientific">Adineta ricciae</name>
    <name type="common">Rotifer</name>
    <dbReference type="NCBI Taxonomy" id="249248"/>
    <lineage>
        <taxon>Eukaryota</taxon>
        <taxon>Metazoa</taxon>
        <taxon>Spiralia</taxon>
        <taxon>Gnathifera</taxon>
        <taxon>Rotifera</taxon>
        <taxon>Eurotatoria</taxon>
        <taxon>Bdelloidea</taxon>
        <taxon>Adinetida</taxon>
        <taxon>Adinetidae</taxon>
        <taxon>Adineta</taxon>
    </lineage>
</organism>
<dbReference type="Proteomes" id="UP000663828">
    <property type="component" value="Unassembled WGS sequence"/>
</dbReference>
<accession>A0A816HVM7</accession>
<sequence length="104" mass="10490">VDDSSSDSDEHQHGSRKPRPSGVTKGTKAPGATKATKAPATKGPVDTKAPATKGTSGPKPTKHVDDSSSDSDEHQHGSRKPRPSGVTKGTKAPGATKATKAPAT</sequence>
<gene>
    <name evidence="2" type="ORF">XAT740_LOCUS64473</name>
</gene>
<feature type="compositionally biased region" description="Low complexity" evidence="1">
    <location>
        <begin position="24"/>
        <end position="44"/>
    </location>
</feature>
<comment type="caution">
    <text evidence="2">The sequence shown here is derived from an EMBL/GenBank/DDBJ whole genome shotgun (WGS) entry which is preliminary data.</text>
</comment>